<dbReference type="EMBL" id="CM046111">
    <property type="protein sequence ID" value="KAI8425079.1"/>
    <property type="molecule type" value="Genomic_DNA"/>
</dbReference>
<evidence type="ECO:0000313" key="2">
    <source>
        <dbReference type="Proteomes" id="UP001064048"/>
    </source>
</evidence>
<sequence length="374" mass="41718">MMFDPPDFPYKELSETLRDHYDSEYLLFNVDTTNTDAVSSINKDLAGAADQIISNVGNHIDFDTTECLDTGNTPFLGNKSTENLNVEQNTELYIVQSDNLLNYEPTLLDENTVNQFLLPLQISSDTNKETEDTGPDILALHSCVICHEIFTTEADLLDHTISFHASDPNLDPMPNSNQHYDLDLDSFWLVCGICQRVLSTALEIEPTGTYLLTFSFFGITQSLINTQDHAEDVASKECGQIFCACDICEKRFSSIEELKMHAIGCQTMGKKDRRSYSSGGSSKMWNCGSCNQLFATARELYRHKRGEDRPTGAPLMAYVCEECDKVLAACALYTRIRRCTKSRSRAGIQSLTRKEGIPSGPGAEPALSFRKAFP</sequence>
<comment type="caution">
    <text evidence="1">The sequence shown here is derived from an EMBL/GenBank/DDBJ whole genome shotgun (WGS) entry which is preliminary data.</text>
</comment>
<reference evidence="1 2" key="1">
    <citation type="journal article" date="2022" name="Genome Biol. Evol.">
        <title>The Spruce Budworm Genome: Reconstructing the Evolutionary History of Antifreeze Proteins.</title>
        <authorList>
            <person name="Beliveau C."/>
            <person name="Gagne P."/>
            <person name="Picq S."/>
            <person name="Vernygora O."/>
            <person name="Keeling C.I."/>
            <person name="Pinkney K."/>
            <person name="Doucet D."/>
            <person name="Wen F."/>
            <person name="Johnston J.S."/>
            <person name="Maaroufi H."/>
            <person name="Boyle B."/>
            <person name="Laroche J."/>
            <person name="Dewar K."/>
            <person name="Juretic N."/>
            <person name="Blackburn G."/>
            <person name="Nisole A."/>
            <person name="Brunet B."/>
            <person name="Brandao M."/>
            <person name="Lumley L."/>
            <person name="Duan J."/>
            <person name="Quan G."/>
            <person name="Lucarotti C.J."/>
            <person name="Roe A.D."/>
            <person name="Sperling F.A.H."/>
            <person name="Levesque R.C."/>
            <person name="Cusson M."/>
        </authorList>
    </citation>
    <scope>NUCLEOTIDE SEQUENCE [LARGE SCALE GENOMIC DNA]</scope>
    <source>
        <strain evidence="1">Glfc:IPQL:Cfum</strain>
    </source>
</reference>
<dbReference type="Proteomes" id="UP001064048">
    <property type="component" value="Chromosome 11"/>
</dbReference>
<keyword evidence="2" id="KW-1185">Reference proteome</keyword>
<gene>
    <name evidence="1" type="ORF">MSG28_006942</name>
</gene>
<protein>
    <submittedName>
        <fullName evidence="1">Uncharacterized protein</fullName>
    </submittedName>
</protein>
<proteinExistence type="predicted"/>
<name>A0ACC0JM04_CHOFU</name>
<accession>A0ACC0JM04</accession>
<evidence type="ECO:0000313" key="1">
    <source>
        <dbReference type="EMBL" id="KAI8425079.1"/>
    </source>
</evidence>
<organism evidence="1 2">
    <name type="scientific">Choristoneura fumiferana</name>
    <name type="common">Spruce budworm moth</name>
    <name type="synonym">Archips fumiferana</name>
    <dbReference type="NCBI Taxonomy" id="7141"/>
    <lineage>
        <taxon>Eukaryota</taxon>
        <taxon>Metazoa</taxon>
        <taxon>Ecdysozoa</taxon>
        <taxon>Arthropoda</taxon>
        <taxon>Hexapoda</taxon>
        <taxon>Insecta</taxon>
        <taxon>Pterygota</taxon>
        <taxon>Neoptera</taxon>
        <taxon>Endopterygota</taxon>
        <taxon>Lepidoptera</taxon>
        <taxon>Glossata</taxon>
        <taxon>Ditrysia</taxon>
        <taxon>Tortricoidea</taxon>
        <taxon>Tortricidae</taxon>
        <taxon>Tortricinae</taxon>
        <taxon>Choristoneura</taxon>
    </lineage>
</organism>